<feature type="region of interest" description="Disordered" evidence="1">
    <location>
        <begin position="26"/>
        <end position="68"/>
    </location>
</feature>
<accession>A0A558D6Q3</accession>
<proteinExistence type="predicted"/>
<gene>
    <name evidence="2" type="ORF">FNH05_08040</name>
</gene>
<dbReference type="EMBL" id="VJWX01000050">
    <property type="protein sequence ID" value="TVT56694.1"/>
    <property type="molecule type" value="Genomic_DNA"/>
</dbReference>
<dbReference type="AlphaFoldDB" id="A0A558D6Q3"/>
<evidence type="ECO:0000313" key="2">
    <source>
        <dbReference type="EMBL" id="TVT56694.1"/>
    </source>
</evidence>
<protein>
    <recommendedName>
        <fullName evidence="4">Pentapeptide repeat-containing protein</fullName>
    </recommendedName>
</protein>
<dbReference type="OrthoDB" id="8440251at2"/>
<evidence type="ECO:0000313" key="3">
    <source>
        <dbReference type="Proteomes" id="UP000320011"/>
    </source>
</evidence>
<evidence type="ECO:0000256" key="1">
    <source>
        <dbReference type="SAM" id="MobiDB-lite"/>
    </source>
</evidence>
<name>A0A558D6Q3_9PSEU</name>
<dbReference type="InterPro" id="IPR001646">
    <property type="entry name" value="5peptide_repeat"/>
</dbReference>
<reference evidence="2 3" key="2">
    <citation type="submission" date="2019-08" db="EMBL/GenBank/DDBJ databases">
        <title>Amycolatopsis acidicola sp. nov., isolated from peat swamp forest soil.</title>
        <authorList>
            <person name="Srisuk N."/>
        </authorList>
    </citation>
    <scope>NUCLEOTIDE SEQUENCE [LARGE SCALE GENOMIC DNA]</scope>
    <source>
        <strain evidence="2 3">TBRC 6029</strain>
    </source>
</reference>
<dbReference type="Pfam" id="PF13576">
    <property type="entry name" value="Pentapeptide_3"/>
    <property type="match status" value="1"/>
</dbReference>
<comment type="caution">
    <text evidence="2">The sequence shown here is derived from an EMBL/GenBank/DDBJ whole genome shotgun (WGS) entry which is preliminary data.</text>
</comment>
<sequence length="147" mass="16154">MTLLGFFAPVTGYAAPRALVSRGLETPLPRQSLTRNPSAVRGDRQDRTLPVPHPLRRPPSQAGSEAARPARFVDDVWLPSAQFGQDAHFGGTNFSGDAWFHGVAFNGYATFEKAAFTGDIRFDEATLDGMPYEPPELNPRDLDYFGE</sequence>
<dbReference type="Proteomes" id="UP000320011">
    <property type="component" value="Unassembled WGS sequence"/>
</dbReference>
<evidence type="ECO:0008006" key="4">
    <source>
        <dbReference type="Google" id="ProtNLM"/>
    </source>
</evidence>
<reference evidence="2 3" key="1">
    <citation type="submission" date="2019-07" db="EMBL/GenBank/DDBJ databases">
        <authorList>
            <person name="Duangmal K."/>
            <person name="Teo W.F.A."/>
        </authorList>
    </citation>
    <scope>NUCLEOTIDE SEQUENCE [LARGE SCALE GENOMIC DNA]</scope>
    <source>
        <strain evidence="2 3">TBRC 6029</strain>
    </source>
</reference>
<organism evidence="2 3">
    <name type="scientific">Amycolatopsis rhizosphaerae</name>
    <dbReference type="NCBI Taxonomy" id="2053003"/>
    <lineage>
        <taxon>Bacteria</taxon>
        <taxon>Bacillati</taxon>
        <taxon>Actinomycetota</taxon>
        <taxon>Actinomycetes</taxon>
        <taxon>Pseudonocardiales</taxon>
        <taxon>Pseudonocardiaceae</taxon>
        <taxon>Amycolatopsis</taxon>
    </lineage>
</organism>
<keyword evidence="3" id="KW-1185">Reference proteome</keyword>